<keyword evidence="7" id="KW-0812">Transmembrane</keyword>
<sequence>MNNQAETLVNSNHHDDGKNEETTSTTNVIEGDTYPISDNESTIDSTSLININIMKNEDQSNMSANVETLHFESGCLKESNLIQLNLRCSLYEHIKIIRVIYGYSKQRSMHQCQFSIYDCIQEGASRNILSCHGKQTCIINLTKNEIITTTVTTKGVPSCSDFNYVQVNFGCIPDANDICDSWKDTGAIIHLTHTRSRDKQYDECQCRVRSSLSNGQVLLQAKEINRQFGDKHEMKTSNTDCKKTTYLEIATDRSERKCMDNLPSNGNALFGSGSHNFTLTYIRNDPFSELFFYFELKASPIKKDHHVQIVCNWARRTTTTTTIRTTLPMTYKRKLTTLSLLRGGRLSRIDLIRHPLISGDEDINDPLMDTDDISIVKDMDDDDNTIPSSKSKKDKRKKTITTDSIESIPTTTIDTSLSEDTFEWSSITSMDNIESLSSSEQIFSSNNQFILSSIQPLVKSSEDKSRHKMSTTTKKLLIMLFIIIFIIIFLLSLYCLKVKQCGFIQHLKMNLNVAFLFCCEASKLLFSASNSSHSMSSTPSDRITHHQSLPPLPIAEYQSSVYYMNDTRNNCHTTQSIYEYDGHDGEKSIYSVYSDDNLPEGSDYTTKYDQYHEGDTYSMSQDSLITNEQDNNNNNKQIEQPSSITTTVNSRMNGNRSNNLDEHIKLVKQKKEEAEVLRLQKFQEQLQKKEQKWQQQQLEKVKKWLQLRNRDTDHRSQVEERRKKREEEAKAKIDEILRREREREQRTNSQITGNLRGNASHKPDSLMSLSTDVLLTRRAISAPRTRSKQQIMANRRKSNDSPITTSSEEAADHSATAVNSHQLNPVDGHRYHRSRHTHDVTITNEDNSVSGTTPRSAAHSRSRPVPASYTFWLNTGDNNNNNSNAGFMRSTYAATCRSRLSRSAERCPRACRAREELLNNPTTTATTTTTTGVTTTNGDQQRRVQSVSRQHLNETIRRLSKPKNVVMAQSVHIGAVPTNGISSSHSSHQLRVSNPLVPTNNHLTTSRASSSTRRHVQSRPATSLSHHAPSVNGSRTSLTDESTSEHQPVIRQSSHRNGTHSKPLQSSSSKPPTAISTSRSKPPVKRSAMTNSHSSSTLSSMTTSTTNKQNIRRINGASPSKQKPDSETLSSEQKSELDLLTSELDLLSSEQISDNQILTTDNEKEEEEKLSINGDTHVKEEELNLVDIQSSTPNPPLPSIEPINVDTVIEIINPTVAAPVSKREPQTTDEQEYQRKLNQKIREAQQRLEVERQREEERQRQLELEEYEREQEQIRLVEEQSRAEQERLQRAIEECERENELKRQEEQRLQQQREELERKQAEETERLNRERQERAKKEEEERNERKKRLDLIMRRTRQVSPSPKPEISISTTNIDETNGHDQQPSSIPHSISDNRLPISLSNDNFLNTNNNESTTPEAPKFKSPLIQSLLNKARNTRSTDNLTQSTMTTSQLLIEDPTTTSTSQTNLFDDDDQQDSGINNTPNGHSDSLNLNSYHEHSIETATSFQ</sequence>
<feature type="compositionally biased region" description="Polar residues" evidence="6">
    <location>
        <begin position="1475"/>
        <end position="1491"/>
    </location>
</feature>
<dbReference type="InterPro" id="IPR051483">
    <property type="entry name" value="MAP7_domain-containing"/>
</dbReference>
<keyword evidence="3" id="KW-0963">Cytoplasm</keyword>
<feature type="region of interest" description="Disordered" evidence="6">
    <location>
        <begin position="1215"/>
        <end position="1288"/>
    </location>
</feature>
<reference evidence="8" key="1">
    <citation type="submission" date="2021-02" db="EMBL/GenBank/DDBJ databases">
        <authorList>
            <person name="Nowell W R."/>
        </authorList>
    </citation>
    <scope>NUCLEOTIDE SEQUENCE</scope>
</reference>
<comment type="similarity">
    <text evidence="2">Belongs to the MAP7 family.</text>
</comment>
<feature type="compositionally biased region" description="Polar residues" evidence="6">
    <location>
        <begin position="840"/>
        <end position="855"/>
    </location>
</feature>
<dbReference type="CDD" id="cd22823">
    <property type="entry name" value="Gal_Rha_Lectin"/>
    <property type="match status" value="1"/>
</dbReference>
<dbReference type="GO" id="GO:0015630">
    <property type="term" value="C:microtubule cytoskeleton"/>
    <property type="evidence" value="ECO:0007669"/>
    <property type="project" value="InterPro"/>
</dbReference>
<feature type="compositionally biased region" description="Basic and acidic residues" evidence="6">
    <location>
        <begin position="1270"/>
        <end position="1288"/>
    </location>
</feature>
<feature type="compositionally biased region" description="Basic and acidic residues" evidence="6">
    <location>
        <begin position="1221"/>
        <end position="1263"/>
    </location>
</feature>
<keyword evidence="4" id="KW-0175">Coiled coil</keyword>
<feature type="compositionally biased region" description="Polar residues" evidence="6">
    <location>
        <begin position="626"/>
        <end position="658"/>
    </location>
</feature>
<dbReference type="InterPro" id="IPR008604">
    <property type="entry name" value="MAP7_fam"/>
</dbReference>
<name>A0A818QK37_9BILA</name>
<dbReference type="Pfam" id="PF05672">
    <property type="entry name" value="MAP7"/>
    <property type="match status" value="1"/>
</dbReference>
<dbReference type="PANTHER" id="PTHR15073:SF1">
    <property type="entry name" value="RETICULOCYTE-BINDING PROTEIN HOMOLOG 2A"/>
    <property type="match status" value="1"/>
</dbReference>
<evidence type="ECO:0000256" key="5">
    <source>
        <dbReference type="ARBA" id="ARBA00023212"/>
    </source>
</evidence>
<feature type="compositionally biased region" description="Polar residues" evidence="6">
    <location>
        <begin position="747"/>
        <end position="757"/>
    </location>
</feature>
<accession>A0A818QK37</accession>
<feature type="compositionally biased region" description="Low complexity" evidence="6">
    <location>
        <begin position="923"/>
        <end position="936"/>
    </location>
</feature>
<keyword evidence="5" id="KW-0206">Cytoskeleton</keyword>
<evidence type="ECO:0000256" key="2">
    <source>
        <dbReference type="ARBA" id="ARBA00007525"/>
    </source>
</evidence>
<feature type="compositionally biased region" description="Low complexity" evidence="6">
    <location>
        <begin position="1442"/>
        <end position="1453"/>
    </location>
</feature>
<feature type="compositionally biased region" description="Basic and acidic residues" evidence="6">
    <location>
        <begin position="12"/>
        <end position="21"/>
    </location>
</feature>
<feature type="compositionally biased region" description="Basic residues" evidence="6">
    <location>
        <begin position="390"/>
        <end position="399"/>
    </location>
</feature>
<feature type="region of interest" description="Disordered" evidence="6">
    <location>
        <begin position="378"/>
        <end position="400"/>
    </location>
</feature>
<feature type="compositionally biased region" description="Low complexity" evidence="6">
    <location>
        <begin position="1087"/>
        <end position="1106"/>
    </location>
</feature>
<feature type="compositionally biased region" description="Polar residues" evidence="6">
    <location>
        <begin position="1"/>
        <end position="11"/>
    </location>
</feature>
<organism evidence="8 9">
    <name type="scientific">Adineta steineri</name>
    <dbReference type="NCBI Taxonomy" id="433720"/>
    <lineage>
        <taxon>Eukaryota</taxon>
        <taxon>Metazoa</taxon>
        <taxon>Spiralia</taxon>
        <taxon>Gnathifera</taxon>
        <taxon>Rotifera</taxon>
        <taxon>Eurotatoria</taxon>
        <taxon>Bdelloidea</taxon>
        <taxon>Adinetida</taxon>
        <taxon>Adinetidae</taxon>
        <taxon>Adineta</taxon>
    </lineage>
</organism>
<feature type="region of interest" description="Disordered" evidence="6">
    <location>
        <begin position="977"/>
        <end position="1135"/>
    </location>
</feature>
<feature type="region of interest" description="Disordered" evidence="6">
    <location>
        <begin position="1434"/>
        <end position="1491"/>
    </location>
</feature>
<feature type="region of interest" description="Disordered" evidence="6">
    <location>
        <begin position="780"/>
        <end position="864"/>
    </location>
</feature>
<keyword evidence="7" id="KW-1133">Transmembrane helix</keyword>
<gene>
    <name evidence="8" type="ORF">OKA104_LOCUS8622</name>
</gene>
<feature type="compositionally biased region" description="Basic and acidic residues" evidence="6">
    <location>
        <begin position="1313"/>
        <end position="1353"/>
    </location>
</feature>
<feature type="region of interest" description="Disordered" evidence="6">
    <location>
        <begin position="1152"/>
        <end position="1201"/>
    </location>
</feature>
<feature type="region of interest" description="Disordered" evidence="6">
    <location>
        <begin position="923"/>
        <end position="948"/>
    </location>
</feature>
<feature type="region of interest" description="Disordered" evidence="6">
    <location>
        <begin position="1313"/>
        <end position="1398"/>
    </location>
</feature>
<feature type="compositionally biased region" description="Polar residues" evidence="6">
    <location>
        <begin position="1457"/>
        <end position="1467"/>
    </location>
</feature>
<evidence type="ECO:0000256" key="4">
    <source>
        <dbReference type="ARBA" id="ARBA00023054"/>
    </source>
</evidence>
<evidence type="ECO:0000313" key="9">
    <source>
        <dbReference type="Proteomes" id="UP000663881"/>
    </source>
</evidence>
<feature type="compositionally biased region" description="Polar residues" evidence="6">
    <location>
        <begin position="989"/>
        <end position="1003"/>
    </location>
</feature>
<dbReference type="GO" id="GO:0000226">
    <property type="term" value="P:microtubule cytoskeleton organization"/>
    <property type="evidence" value="ECO:0007669"/>
    <property type="project" value="InterPro"/>
</dbReference>
<feature type="region of interest" description="Disordered" evidence="6">
    <location>
        <begin position="626"/>
        <end position="659"/>
    </location>
</feature>
<evidence type="ECO:0000256" key="6">
    <source>
        <dbReference type="SAM" id="MobiDB-lite"/>
    </source>
</evidence>
<evidence type="ECO:0000256" key="3">
    <source>
        <dbReference type="ARBA" id="ARBA00022490"/>
    </source>
</evidence>
<feature type="compositionally biased region" description="Polar residues" evidence="6">
    <location>
        <begin position="1368"/>
        <end position="1393"/>
    </location>
</feature>
<evidence type="ECO:0000313" key="8">
    <source>
        <dbReference type="EMBL" id="CAF3640472.1"/>
    </source>
</evidence>
<feature type="compositionally biased region" description="Polar residues" evidence="6">
    <location>
        <begin position="1117"/>
        <end position="1132"/>
    </location>
</feature>
<evidence type="ECO:0000256" key="7">
    <source>
        <dbReference type="SAM" id="Phobius"/>
    </source>
</evidence>
<comment type="subcellular location">
    <subcellularLocation>
        <location evidence="1">Cytoplasm</location>
        <location evidence="1">Cytoskeleton</location>
    </subcellularLocation>
</comment>
<proteinExistence type="inferred from homology"/>
<feature type="region of interest" description="Disordered" evidence="6">
    <location>
        <begin position="738"/>
        <end position="765"/>
    </location>
</feature>
<feature type="compositionally biased region" description="Low complexity" evidence="6">
    <location>
        <begin position="1061"/>
        <end position="1072"/>
    </location>
</feature>
<dbReference type="EMBL" id="CAJOAY010000351">
    <property type="protein sequence ID" value="CAF3640472.1"/>
    <property type="molecule type" value="Genomic_DNA"/>
</dbReference>
<keyword evidence="7" id="KW-0472">Membrane</keyword>
<feature type="transmembrane region" description="Helical" evidence="7">
    <location>
        <begin position="476"/>
        <end position="494"/>
    </location>
</feature>
<evidence type="ECO:0008006" key="10">
    <source>
        <dbReference type="Google" id="ProtNLM"/>
    </source>
</evidence>
<comment type="caution">
    <text evidence="8">The sequence shown here is derived from an EMBL/GenBank/DDBJ whole genome shotgun (WGS) entry which is preliminary data.</text>
</comment>
<protein>
    <recommendedName>
        <fullName evidence="10">SUEL-type lectin domain-containing protein</fullName>
    </recommendedName>
</protein>
<evidence type="ECO:0000256" key="1">
    <source>
        <dbReference type="ARBA" id="ARBA00004245"/>
    </source>
</evidence>
<dbReference type="Proteomes" id="UP000663881">
    <property type="component" value="Unassembled WGS sequence"/>
</dbReference>
<feature type="region of interest" description="Disordered" evidence="6">
    <location>
        <begin position="1"/>
        <end position="32"/>
    </location>
</feature>
<dbReference type="PANTHER" id="PTHR15073">
    <property type="entry name" value="MICROTUBULE-ASSOCIATED PROTEIN"/>
    <property type="match status" value="1"/>
</dbReference>
<feature type="compositionally biased region" description="Polar residues" evidence="6">
    <location>
        <begin position="1019"/>
        <end position="1041"/>
    </location>
</feature>